<dbReference type="Gene3D" id="3.30.540.10">
    <property type="entry name" value="Fructose-1,6-Bisphosphatase, subunit A, domain 1"/>
    <property type="match status" value="1"/>
</dbReference>
<evidence type="ECO:0000256" key="6">
    <source>
        <dbReference type="ARBA" id="ARBA00022842"/>
    </source>
</evidence>
<dbReference type="EMBL" id="LT629765">
    <property type="protein sequence ID" value="SDR97766.1"/>
    <property type="molecule type" value="Genomic_DNA"/>
</dbReference>
<evidence type="ECO:0000256" key="7">
    <source>
        <dbReference type="PIRSR" id="PIRSR600760-2"/>
    </source>
</evidence>
<feature type="binding site" evidence="7">
    <location>
        <position position="83"/>
    </location>
    <ligand>
        <name>Mg(2+)</name>
        <dbReference type="ChEBI" id="CHEBI:18420"/>
        <label>1</label>
        <note>catalytic</note>
    </ligand>
</feature>
<dbReference type="SUPFAM" id="SSF56655">
    <property type="entry name" value="Carbohydrate phosphatase"/>
    <property type="match status" value="1"/>
</dbReference>
<dbReference type="InterPro" id="IPR000760">
    <property type="entry name" value="Inositol_monophosphatase-like"/>
</dbReference>
<dbReference type="PANTHER" id="PTHR20854:SF4">
    <property type="entry name" value="INOSITOL-1-MONOPHOSPHATASE-RELATED"/>
    <property type="match status" value="1"/>
</dbReference>
<dbReference type="Gene3D" id="3.40.190.80">
    <property type="match status" value="1"/>
</dbReference>
<dbReference type="PRINTS" id="PR00377">
    <property type="entry name" value="IMPHPHTASES"/>
</dbReference>
<gene>
    <name evidence="9" type="ORF">SAMN04488539_0758</name>
</gene>
<dbReference type="CDD" id="cd01639">
    <property type="entry name" value="IMPase"/>
    <property type="match status" value="1"/>
</dbReference>
<feature type="binding site" evidence="7">
    <location>
        <position position="99"/>
    </location>
    <ligand>
        <name>Mg(2+)</name>
        <dbReference type="ChEBI" id="CHEBI:18420"/>
        <label>1</label>
        <note>catalytic</note>
    </ligand>
</feature>
<dbReference type="PANTHER" id="PTHR20854">
    <property type="entry name" value="INOSITOL MONOPHOSPHATASE"/>
    <property type="match status" value="1"/>
</dbReference>
<organism evidence="9 10">
    <name type="scientific">Corynebacterium timonense</name>
    <dbReference type="NCBI Taxonomy" id="441500"/>
    <lineage>
        <taxon>Bacteria</taxon>
        <taxon>Bacillati</taxon>
        <taxon>Actinomycetota</taxon>
        <taxon>Actinomycetes</taxon>
        <taxon>Mycobacteriales</taxon>
        <taxon>Corynebacteriaceae</taxon>
        <taxon>Corynebacterium</taxon>
    </lineage>
</organism>
<evidence type="ECO:0000256" key="2">
    <source>
        <dbReference type="ARBA" id="ARBA00001946"/>
    </source>
</evidence>
<dbReference type="GO" id="GO:0046854">
    <property type="term" value="P:phosphatidylinositol phosphate biosynthetic process"/>
    <property type="evidence" value="ECO:0007669"/>
    <property type="project" value="InterPro"/>
</dbReference>
<feature type="binding site" evidence="7">
    <location>
        <position position="101"/>
    </location>
    <ligand>
        <name>Mg(2+)</name>
        <dbReference type="ChEBI" id="CHEBI:18420"/>
        <label>1</label>
        <note>catalytic</note>
    </ligand>
</feature>
<dbReference type="InterPro" id="IPR033942">
    <property type="entry name" value="IMPase"/>
</dbReference>
<evidence type="ECO:0000256" key="3">
    <source>
        <dbReference type="ARBA" id="ARBA00009759"/>
    </source>
</evidence>
<feature type="binding site" evidence="7">
    <location>
        <position position="230"/>
    </location>
    <ligand>
        <name>Mg(2+)</name>
        <dbReference type="ChEBI" id="CHEBI:18420"/>
        <label>1</label>
        <note>catalytic</note>
    </ligand>
</feature>
<evidence type="ECO:0000313" key="10">
    <source>
        <dbReference type="Proteomes" id="UP000182237"/>
    </source>
</evidence>
<dbReference type="AlphaFoldDB" id="A0A1H1NFK0"/>
<evidence type="ECO:0000256" key="5">
    <source>
        <dbReference type="ARBA" id="ARBA00022801"/>
    </source>
</evidence>
<dbReference type="InterPro" id="IPR020583">
    <property type="entry name" value="Inositol_monoP_metal-BS"/>
</dbReference>
<dbReference type="GO" id="GO:0007165">
    <property type="term" value="P:signal transduction"/>
    <property type="evidence" value="ECO:0007669"/>
    <property type="project" value="TreeGrafter"/>
</dbReference>
<evidence type="ECO:0000256" key="4">
    <source>
        <dbReference type="ARBA" id="ARBA00022723"/>
    </source>
</evidence>
<keyword evidence="10" id="KW-1185">Reference proteome</keyword>
<evidence type="ECO:0000256" key="8">
    <source>
        <dbReference type="RuleBase" id="RU364068"/>
    </source>
</evidence>
<dbReference type="PROSITE" id="PS00630">
    <property type="entry name" value="IMP_2"/>
    <property type="match status" value="1"/>
</dbReference>
<dbReference type="GO" id="GO:0008934">
    <property type="term" value="F:inositol monophosphate 1-phosphatase activity"/>
    <property type="evidence" value="ECO:0007669"/>
    <property type="project" value="InterPro"/>
</dbReference>
<name>A0A1H1NFK0_9CORY</name>
<reference evidence="9 10" key="1">
    <citation type="submission" date="2016-10" db="EMBL/GenBank/DDBJ databases">
        <authorList>
            <person name="de Groot N.N."/>
        </authorList>
    </citation>
    <scope>NUCLEOTIDE SEQUENCE [LARGE SCALE GENOMIC DNA]</scope>
    <source>
        <strain evidence="9 10">DSM 45434</strain>
    </source>
</reference>
<keyword evidence="6 7" id="KW-0460">Magnesium</keyword>
<dbReference type="Proteomes" id="UP000182237">
    <property type="component" value="Chromosome I"/>
</dbReference>
<evidence type="ECO:0000256" key="1">
    <source>
        <dbReference type="ARBA" id="ARBA00001033"/>
    </source>
</evidence>
<sequence>MGDMDEGHQPSPTDLLDICVTVAGDAAALVANRRSELVSAGRRIPAETKSSAVDPVTDVDRAAEAFIVAKLRQLRPHDGLLGEEGTQRAGTSGVEWIIDPIDGTVNFLYGLPSYAVSLAAAVGGRVVVGCVNNVATGESYRAVTGLGSYVEREGRSGRLRAAETEDVAHALVATGFSYSARWRAAQAELLARVLPEVRDIRRMGSAALDLCAVAEGRVDAYYEHGTHPWDWAAGALIATEAGAAVRHPGVRSQGSDGDLVVAAAPGISESFYSLLDAAGARSALA</sequence>
<dbReference type="InterPro" id="IPR020550">
    <property type="entry name" value="Inositol_monophosphatase_CS"/>
</dbReference>
<keyword evidence="5 8" id="KW-0378">Hydrolase</keyword>
<dbReference type="PROSITE" id="PS00629">
    <property type="entry name" value="IMP_1"/>
    <property type="match status" value="1"/>
</dbReference>
<dbReference type="EC" id="3.1.3.25" evidence="8"/>
<dbReference type="GO" id="GO:0046872">
    <property type="term" value="F:metal ion binding"/>
    <property type="evidence" value="ECO:0007669"/>
    <property type="project" value="UniProtKB-KW"/>
</dbReference>
<evidence type="ECO:0000313" key="9">
    <source>
        <dbReference type="EMBL" id="SDR97766.1"/>
    </source>
</evidence>
<comment type="cofactor">
    <cofactor evidence="2 7 8">
        <name>Mg(2+)</name>
        <dbReference type="ChEBI" id="CHEBI:18420"/>
    </cofactor>
</comment>
<comment type="catalytic activity">
    <reaction evidence="1 8">
        <text>a myo-inositol phosphate + H2O = myo-inositol + phosphate</text>
        <dbReference type="Rhea" id="RHEA:24056"/>
        <dbReference type="ChEBI" id="CHEBI:15377"/>
        <dbReference type="ChEBI" id="CHEBI:17268"/>
        <dbReference type="ChEBI" id="CHEBI:43474"/>
        <dbReference type="ChEBI" id="CHEBI:84139"/>
        <dbReference type="EC" id="3.1.3.25"/>
    </reaction>
</comment>
<comment type="similarity">
    <text evidence="3 8">Belongs to the inositol monophosphatase superfamily.</text>
</comment>
<feature type="binding site" evidence="7">
    <location>
        <position position="102"/>
    </location>
    <ligand>
        <name>Mg(2+)</name>
        <dbReference type="ChEBI" id="CHEBI:18420"/>
        <label>1</label>
        <note>catalytic</note>
    </ligand>
</feature>
<protein>
    <recommendedName>
        <fullName evidence="8">Inositol-1-monophosphatase</fullName>
        <ecNumber evidence="8">3.1.3.25</ecNumber>
    </recommendedName>
</protein>
<dbReference type="GO" id="GO:0006020">
    <property type="term" value="P:inositol metabolic process"/>
    <property type="evidence" value="ECO:0007669"/>
    <property type="project" value="TreeGrafter"/>
</dbReference>
<accession>A0A1H1NFK0</accession>
<keyword evidence="4 7" id="KW-0479">Metal-binding</keyword>
<proteinExistence type="inferred from homology"/>
<dbReference type="Pfam" id="PF00459">
    <property type="entry name" value="Inositol_P"/>
    <property type="match status" value="1"/>
</dbReference>
<dbReference type="eggNOG" id="COG0483">
    <property type="taxonomic scope" value="Bacteria"/>
</dbReference>
<dbReference type="STRING" id="1203190.GCA_000312345_00020"/>